<dbReference type="Proteomes" id="UP000729402">
    <property type="component" value="Unassembled WGS sequence"/>
</dbReference>
<name>A0A8J5WEH9_ZIZPA</name>
<organism evidence="1 2">
    <name type="scientific">Zizania palustris</name>
    <name type="common">Northern wild rice</name>
    <dbReference type="NCBI Taxonomy" id="103762"/>
    <lineage>
        <taxon>Eukaryota</taxon>
        <taxon>Viridiplantae</taxon>
        <taxon>Streptophyta</taxon>
        <taxon>Embryophyta</taxon>
        <taxon>Tracheophyta</taxon>
        <taxon>Spermatophyta</taxon>
        <taxon>Magnoliopsida</taxon>
        <taxon>Liliopsida</taxon>
        <taxon>Poales</taxon>
        <taxon>Poaceae</taxon>
        <taxon>BOP clade</taxon>
        <taxon>Oryzoideae</taxon>
        <taxon>Oryzeae</taxon>
        <taxon>Zizaniinae</taxon>
        <taxon>Zizania</taxon>
    </lineage>
</organism>
<comment type="caution">
    <text evidence="1">The sequence shown here is derived from an EMBL/GenBank/DDBJ whole genome shotgun (WGS) entry which is preliminary data.</text>
</comment>
<reference evidence="1" key="1">
    <citation type="journal article" date="2021" name="bioRxiv">
        <title>Whole Genome Assembly and Annotation of Northern Wild Rice, Zizania palustris L., Supports a Whole Genome Duplication in the Zizania Genus.</title>
        <authorList>
            <person name="Haas M."/>
            <person name="Kono T."/>
            <person name="Macchietto M."/>
            <person name="Millas R."/>
            <person name="McGilp L."/>
            <person name="Shao M."/>
            <person name="Duquette J."/>
            <person name="Hirsch C.N."/>
            <person name="Kimball J."/>
        </authorList>
    </citation>
    <scope>NUCLEOTIDE SEQUENCE</scope>
    <source>
        <tissue evidence="1">Fresh leaf tissue</tissue>
    </source>
</reference>
<gene>
    <name evidence="1" type="ORF">GUJ93_ZPchr0010g10990</name>
</gene>
<evidence type="ECO:0000313" key="1">
    <source>
        <dbReference type="EMBL" id="KAG8086754.1"/>
    </source>
</evidence>
<dbReference type="AlphaFoldDB" id="A0A8J5WEH9"/>
<dbReference type="EMBL" id="JAAALK010000082">
    <property type="protein sequence ID" value="KAG8086754.1"/>
    <property type="molecule type" value="Genomic_DNA"/>
</dbReference>
<keyword evidence="2" id="KW-1185">Reference proteome</keyword>
<reference evidence="1" key="2">
    <citation type="submission" date="2021-02" db="EMBL/GenBank/DDBJ databases">
        <authorList>
            <person name="Kimball J.A."/>
            <person name="Haas M.W."/>
            <person name="Macchietto M."/>
            <person name="Kono T."/>
            <person name="Duquette J."/>
            <person name="Shao M."/>
        </authorList>
    </citation>
    <scope>NUCLEOTIDE SEQUENCE</scope>
    <source>
        <tissue evidence="1">Fresh leaf tissue</tissue>
    </source>
</reference>
<protein>
    <submittedName>
        <fullName evidence="1">Uncharacterized protein</fullName>
    </submittedName>
</protein>
<accession>A0A8J5WEH9</accession>
<sequence length="81" mass="8559">MGPSIYLPVGLTADQQVTDSTFSLSPYDIVPGRHANCLLMPASPHSRLQSQSDISGARIIPGSDFCGALLPELLPGPCEFC</sequence>
<evidence type="ECO:0000313" key="2">
    <source>
        <dbReference type="Proteomes" id="UP000729402"/>
    </source>
</evidence>
<proteinExistence type="predicted"/>